<dbReference type="STRING" id="490622.A0A395N875"/>
<dbReference type="OrthoDB" id="655030at2759"/>
<evidence type="ECO:0000259" key="4">
    <source>
        <dbReference type="Pfam" id="PF01494"/>
    </source>
</evidence>
<accession>A0A395N875</accession>
<name>A0A395N875_TRIAR</name>
<evidence type="ECO:0000256" key="1">
    <source>
        <dbReference type="ARBA" id="ARBA00022630"/>
    </source>
</evidence>
<sequence length="429" mass="47336">MSALKVLISGGGIAGPALAYWLSLTGAKITLLERSRCLRLDGQQVDIRAPQAIELMRRMGILERVRAAGVSELGMQLVDYNGRPRAFFPVAPRGSQAQSFTSEFEIMRGELVKILYGLTDNNQNVKRLFGTSIDSFTQDSENDPRGRVRVRFEGGEMDDFDLVVGADGIGSKTRRAMLGSSADASDPRRSLGGYVGYFSIPSDPKIDEYKATFCHLPGSRILGSRKDCDELLRVYMILRGEHPTLNAALNSGDQVQLKSAIADLYQSGGWQCSRFLEALPGADDLYFTRIEQVRLPKGLWSKGRVALLGDAAYGHTAGGYGCAWSLVGAYVLAGEVATLFQKNKSSPTAAVVQGARNYEEKFRPIATASQSGNPWLDSMLFPKWKMGIWFLHRYAKMASYLQLDQRAGPDKKTAKWQLPYYAELKGQMK</sequence>
<evidence type="ECO:0000313" key="6">
    <source>
        <dbReference type="Proteomes" id="UP000266272"/>
    </source>
</evidence>
<keyword evidence="3" id="KW-0560">Oxidoreductase</keyword>
<dbReference type="Proteomes" id="UP000266272">
    <property type="component" value="Unassembled WGS sequence"/>
</dbReference>
<protein>
    <recommendedName>
        <fullName evidence="4">FAD-binding domain-containing protein</fullName>
    </recommendedName>
</protein>
<dbReference type="InterPro" id="IPR036188">
    <property type="entry name" value="FAD/NAD-bd_sf"/>
</dbReference>
<dbReference type="PANTHER" id="PTHR46865">
    <property type="entry name" value="OXIDOREDUCTASE-RELATED"/>
    <property type="match status" value="1"/>
</dbReference>
<dbReference type="GO" id="GO:0071949">
    <property type="term" value="F:FAD binding"/>
    <property type="evidence" value="ECO:0007669"/>
    <property type="project" value="InterPro"/>
</dbReference>
<keyword evidence="6" id="KW-1185">Reference proteome</keyword>
<keyword evidence="2" id="KW-0274">FAD</keyword>
<evidence type="ECO:0000256" key="2">
    <source>
        <dbReference type="ARBA" id="ARBA00022827"/>
    </source>
</evidence>
<proteinExistence type="predicted"/>
<dbReference type="SUPFAM" id="SSF51905">
    <property type="entry name" value="FAD/NAD(P)-binding domain"/>
    <property type="match status" value="1"/>
</dbReference>
<dbReference type="AlphaFoldDB" id="A0A395N875"/>
<evidence type="ECO:0000256" key="3">
    <source>
        <dbReference type="ARBA" id="ARBA00023002"/>
    </source>
</evidence>
<dbReference type="InterPro" id="IPR002938">
    <property type="entry name" value="FAD-bd"/>
</dbReference>
<organism evidence="5 6">
    <name type="scientific">Trichoderma arundinaceum</name>
    <dbReference type="NCBI Taxonomy" id="490622"/>
    <lineage>
        <taxon>Eukaryota</taxon>
        <taxon>Fungi</taxon>
        <taxon>Dikarya</taxon>
        <taxon>Ascomycota</taxon>
        <taxon>Pezizomycotina</taxon>
        <taxon>Sordariomycetes</taxon>
        <taxon>Hypocreomycetidae</taxon>
        <taxon>Hypocreales</taxon>
        <taxon>Hypocreaceae</taxon>
        <taxon>Trichoderma</taxon>
    </lineage>
</organism>
<evidence type="ECO:0000313" key="5">
    <source>
        <dbReference type="EMBL" id="RFU72318.1"/>
    </source>
</evidence>
<gene>
    <name evidence="5" type="ORF">TARUN_9942</name>
</gene>
<dbReference type="PRINTS" id="PR00420">
    <property type="entry name" value="RNGMNOXGNASE"/>
</dbReference>
<dbReference type="Pfam" id="PF01494">
    <property type="entry name" value="FAD_binding_3"/>
    <property type="match status" value="1"/>
</dbReference>
<reference evidence="5 6" key="1">
    <citation type="journal article" date="2018" name="PLoS Pathog.">
        <title>Evolution of structural diversity of trichothecenes, a family of toxins produced by plant pathogenic and entomopathogenic fungi.</title>
        <authorList>
            <person name="Proctor R.H."/>
            <person name="McCormick S.P."/>
            <person name="Kim H.S."/>
            <person name="Cardoza R.E."/>
            <person name="Stanley A.M."/>
            <person name="Lindo L."/>
            <person name="Kelly A."/>
            <person name="Brown D.W."/>
            <person name="Lee T."/>
            <person name="Vaughan M.M."/>
            <person name="Alexander N.J."/>
            <person name="Busman M."/>
            <person name="Gutierrez S."/>
        </authorList>
    </citation>
    <scope>NUCLEOTIDE SEQUENCE [LARGE SCALE GENOMIC DNA]</scope>
    <source>
        <strain evidence="5 6">IBT 40837</strain>
    </source>
</reference>
<dbReference type="InterPro" id="IPR051704">
    <property type="entry name" value="FAD_aromatic-hydroxylase"/>
</dbReference>
<comment type="caution">
    <text evidence="5">The sequence shown here is derived from an EMBL/GenBank/DDBJ whole genome shotgun (WGS) entry which is preliminary data.</text>
</comment>
<feature type="domain" description="FAD-binding" evidence="4">
    <location>
        <begin position="5"/>
        <end position="176"/>
    </location>
</feature>
<dbReference type="EMBL" id="PXOA01000889">
    <property type="protein sequence ID" value="RFU72318.1"/>
    <property type="molecule type" value="Genomic_DNA"/>
</dbReference>
<dbReference type="PANTHER" id="PTHR46865:SF7">
    <property type="entry name" value="MONOOXYGENASE, PUTATIVE (AFU_ORTHOLOGUE AFUA_8G07040)-RELATED"/>
    <property type="match status" value="1"/>
</dbReference>
<keyword evidence="1" id="KW-0285">Flavoprotein</keyword>
<dbReference type="Gene3D" id="3.50.50.60">
    <property type="entry name" value="FAD/NAD(P)-binding domain"/>
    <property type="match status" value="1"/>
</dbReference>
<dbReference type="GO" id="GO:0016491">
    <property type="term" value="F:oxidoreductase activity"/>
    <property type="evidence" value="ECO:0007669"/>
    <property type="project" value="UniProtKB-KW"/>
</dbReference>